<dbReference type="Proteomes" id="UP000078348">
    <property type="component" value="Unassembled WGS sequence"/>
</dbReference>
<accession>A0A196SAS6</accession>
<feature type="region of interest" description="Disordered" evidence="1">
    <location>
        <begin position="60"/>
        <end position="79"/>
    </location>
</feature>
<name>A0A196SAS6_BLAHN</name>
<protein>
    <submittedName>
        <fullName evidence="2">Uncharacterized protein</fullName>
    </submittedName>
</protein>
<dbReference type="Gene3D" id="3.40.50.11350">
    <property type="match status" value="1"/>
</dbReference>
<organism evidence="2 3">
    <name type="scientific">Blastocystis sp. subtype 1 (strain ATCC 50177 / NandII)</name>
    <dbReference type="NCBI Taxonomy" id="478820"/>
    <lineage>
        <taxon>Eukaryota</taxon>
        <taxon>Sar</taxon>
        <taxon>Stramenopiles</taxon>
        <taxon>Bigyra</taxon>
        <taxon>Opalozoa</taxon>
        <taxon>Opalinata</taxon>
        <taxon>Blastocystidae</taxon>
        <taxon>Blastocystis</taxon>
    </lineage>
</organism>
<dbReference type="GO" id="GO:0046921">
    <property type="term" value="F:alpha-(1-&gt;6)-fucosyltransferase activity"/>
    <property type="evidence" value="ECO:0007669"/>
    <property type="project" value="TreeGrafter"/>
</dbReference>
<dbReference type="PANTHER" id="PTHR13132:SF29">
    <property type="entry name" value="ALPHA-(1,6)-FUCOSYLTRANSFERASE"/>
    <property type="match status" value="1"/>
</dbReference>
<evidence type="ECO:0000313" key="2">
    <source>
        <dbReference type="EMBL" id="OAO13109.1"/>
    </source>
</evidence>
<keyword evidence="3" id="KW-1185">Reference proteome</keyword>
<gene>
    <name evidence="2" type="ORF">AV274_5192</name>
</gene>
<proteinExistence type="predicted"/>
<feature type="compositionally biased region" description="Basic and acidic residues" evidence="1">
    <location>
        <begin position="61"/>
        <end position="74"/>
    </location>
</feature>
<dbReference type="PANTHER" id="PTHR13132">
    <property type="entry name" value="ALPHA- 1,6 -FUCOSYLTRANSFERASE"/>
    <property type="match status" value="1"/>
</dbReference>
<comment type="caution">
    <text evidence="2">The sequence shown here is derived from an EMBL/GenBank/DDBJ whole genome shotgun (WGS) entry which is preliminary data.</text>
</comment>
<dbReference type="GO" id="GO:0006487">
    <property type="term" value="P:protein N-linked glycosylation"/>
    <property type="evidence" value="ECO:0007669"/>
    <property type="project" value="TreeGrafter"/>
</dbReference>
<dbReference type="OrthoDB" id="2413580at2759"/>
<evidence type="ECO:0000256" key="1">
    <source>
        <dbReference type="SAM" id="MobiDB-lite"/>
    </source>
</evidence>
<dbReference type="EMBL" id="LXWW01000460">
    <property type="protein sequence ID" value="OAO13109.1"/>
    <property type="molecule type" value="Genomic_DNA"/>
</dbReference>
<reference evidence="2 3" key="1">
    <citation type="submission" date="2016-05" db="EMBL/GenBank/DDBJ databases">
        <title>Nuclear genome of Blastocystis sp. subtype 1 NandII.</title>
        <authorList>
            <person name="Gentekaki E."/>
            <person name="Curtis B."/>
            <person name="Stairs C."/>
            <person name="Eme L."/>
            <person name="Herman E."/>
            <person name="Klimes V."/>
            <person name="Arias M.C."/>
            <person name="Elias M."/>
            <person name="Hilliou F."/>
            <person name="Klute M."/>
            <person name="Malik S.-B."/>
            <person name="Pightling A."/>
            <person name="Rachubinski R."/>
            <person name="Salas D."/>
            <person name="Schlacht A."/>
            <person name="Suga H."/>
            <person name="Archibald J."/>
            <person name="Ball S.G."/>
            <person name="Clark G."/>
            <person name="Dacks J."/>
            <person name="Van Der Giezen M."/>
            <person name="Tsaousis A."/>
            <person name="Roger A."/>
        </authorList>
    </citation>
    <scope>NUCLEOTIDE SEQUENCE [LARGE SCALE GENOMIC DNA]</scope>
    <source>
        <strain evidence="3">ATCC 50177 / NandII</strain>
    </source>
</reference>
<evidence type="ECO:0000313" key="3">
    <source>
        <dbReference type="Proteomes" id="UP000078348"/>
    </source>
</evidence>
<sequence length="439" mass="50010">MRIRPVLVCVILVCLVASFSIFYTKSSRMFKAVSRDTVYASYNAPRTMSEKPVEAVISVPEEPKRIDSEREEKPSASPAPLERMIDPSMRWRWNDGNDYDAIARAVLKRMNGGDEDSQPYYIIYNVDSTVGFANQFRSLCSLFLLAVASGRKFRINWGDYYEVTNSYFGELRYSRKEVEFMKFKGYNSFPRGVCNSTKFASRNVTQIFGNRNLSFHILSDLSCVVLDNPKYMEVLRRLGFRIAEAGSSFHDITYGEAHRLIRGQVARLLLTPNAEISQTIADNLKHFERRPAIGVQLRMGGSVSKTIENHRFLRISSLPFADEEIENALKYLKVDKRNTTLFVTTDSGIVRNRMLQMYTSMNAIQATGYAIGHSSAYFAGGNTHLTYLKRAIMDLVLMSQCDYIIYTRGSSYGQLAMRLGLNTPSRDLCHNKICSPFVY</sequence>
<dbReference type="AlphaFoldDB" id="A0A196SAS6"/>